<name>A0A9E8JZA3_9VIRU</name>
<proteinExistence type="predicted"/>
<dbReference type="CDD" id="cd04301">
    <property type="entry name" value="NAT_SF"/>
    <property type="match status" value="1"/>
</dbReference>
<accession>A0A9E8JZA3</accession>
<dbReference type="PANTHER" id="PTHR13355">
    <property type="entry name" value="GLUCOSAMINE 6-PHOSPHATE N-ACETYLTRANSFERASE"/>
    <property type="match status" value="1"/>
</dbReference>
<sequence>MLKSIKTIDLSNAFYTSYLSLLNEFRETKFSKDYLLEFINNLPNNHDILLLFDDKNSNIIGTITIILEKKLINNVKLVCHIEDLIISTLYKNKGYGSKILDIIKEFAREKNCYKIILNCSDDLKKFYEKNSFENKNIQMSIYF</sequence>
<evidence type="ECO:0000313" key="2">
    <source>
        <dbReference type="EMBL" id="UZT29177.1"/>
    </source>
</evidence>
<evidence type="ECO:0000259" key="1">
    <source>
        <dbReference type="PROSITE" id="PS51186"/>
    </source>
</evidence>
<dbReference type="InterPro" id="IPR000182">
    <property type="entry name" value="GNAT_dom"/>
</dbReference>
<dbReference type="GO" id="GO:0004343">
    <property type="term" value="F:glucosamine 6-phosphate N-acetyltransferase activity"/>
    <property type="evidence" value="ECO:0007669"/>
    <property type="project" value="TreeGrafter"/>
</dbReference>
<protein>
    <submittedName>
        <fullName evidence="2">N-acetyltransferase</fullName>
    </submittedName>
</protein>
<dbReference type="InterPro" id="IPR039143">
    <property type="entry name" value="GNPNAT1-like"/>
</dbReference>
<dbReference type="SUPFAM" id="SSF55729">
    <property type="entry name" value="Acyl-CoA N-acyltransferases (Nat)"/>
    <property type="match status" value="1"/>
</dbReference>
<dbReference type="Pfam" id="PF00583">
    <property type="entry name" value="Acetyltransf_1"/>
    <property type="match status" value="1"/>
</dbReference>
<feature type="domain" description="N-acetyltransferase" evidence="1">
    <location>
        <begin position="8"/>
        <end position="143"/>
    </location>
</feature>
<reference evidence="2" key="1">
    <citation type="submission" date="2022-11" db="EMBL/GenBank/DDBJ databases">
        <title>Genomics discovery of giant fungal viruses from subsurface oceanic crustal fluids.</title>
        <authorList>
            <person name="Bhattacharjee A.S."/>
            <person name="Schulz F."/>
            <person name="Woyke T."/>
            <person name="Orcutt B.N."/>
            <person name="Matinez Martinez J."/>
        </authorList>
    </citation>
    <scope>NUCLEOTIDE SEQUENCE</scope>
    <source>
        <strain evidence="2">VSAG8.JdFR</strain>
    </source>
</reference>
<dbReference type="PANTHER" id="PTHR13355:SF11">
    <property type="entry name" value="GLUCOSAMINE 6-PHOSPHATE N-ACETYLTRANSFERASE"/>
    <property type="match status" value="1"/>
</dbReference>
<dbReference type="EMBL" id="OP765584">
    <property type="protein sequence ID" value="UZT29177.1"/>
    <property type="molecule type" value="Genomic_DNA"/>
</dbReference>
<dbReference type="InterPro" id="IPR016181">
    <property type="entry name" value="Acyl_CoA_acyltransferase"/>
</dbReference>
<dbReference type="Gene3D" id="3.40.630.30">
    <property type="match status" value="1"/>
</dbReference>
<organism evidence="2">
    <name type="scientific">Nucleocytoviricota sp</name>
    <dbReference type="NCBI Taxonomy" id="2809609"/>
    <lineage>
        <taxon>Viruses</taxon>
        <taxon>Varidnaviria</taxon>
        <taxon>Bamfordvirae</taxon>
        <taxon>Nucleocytoviricota</taxon>
    </lineage>
</organism>
<dbReference type="PROSITE" id="PS51186">
    <property type="entry name" value="GNAT"/>
    <property type="match status" value="1"/>
</dbReference>